<dbReference type="EMBL" id="MU853374">
    <property type="protein sequence ID" value="KAK4107434.1"/>
    <property type="molecule type" value="Genomic_DNA"/>
</dbReference>
<proteinExistence type="predicted"/>
<gene>
    <name evidence="4" type="ORF">N656DRAFT_849467</name>
</gene>
<name>A0AAN6QEQ7_9PEZI</name>
<dbReference type="GeneID" id="89943472"/>
<feature type="compositionally biased region" description="Basic and acidic residues" evidence="1">
    <location>
        <begin position="420"/>
        <end position="431"/>
    </location>
</feature>
<accession>A0AAN6QEQ7</accession>
<sequence>MMEPRRTWSTARALLSLLACAGGLLPGARADPTCYDIRGNEDANQQPCYGPDATDLSATTWCCNKSDFCLSNGLCLSPASNNLMTQQGCTDKDWGEGCQQFCPAPSDTNLPANNVPLVPCPGSAASNAANFKFCCGPDAASCCSSSLGQYIPQGTVIRVPADLPLRTTSSSSDSSAATLRLGLGIGLGLGLPILLALVTICYLLFQRRGPINFRTRDSNNHDENDDRRSEDLDEKNPAGIHGRRGRRRGRRRETPSRQTAARGRRDSFGRVDTTVGPPSDDGNWPPTDPNAAWPPAGLAGLGGAGGAGGGPGGTAAAAIAAWARAHAGAAAGAFAPDPNAPFANSETITMDPPPSPKEIDGRSQSRSMLARNGGVAELPDGEVHDMMMLRANGPEVPLPGPGGWGKGDEVELPALDSDLDVERGGVKGEKR</sequence>
<feature type="region of interest" description="Disordered" evidence="1">
    <location>
        <begin position="391"/>
        <end position="431"/>
    </location>
</feature>
<feature type="compositionally biased region" description="Low complexity" evidence="1">
    <location>
        <begin position="289"/>
        <end position="298"/>
    </location>
</feature>
<evidence type="ECO:0000313" key="4">
    <source>
        <dbReference type="EMBL" id="KAK4107434.1"/>
    </source>
</evidence>
<feature type="region of interest" description="Disordered" evidence="1">
    <location>
        <begin position="212"/>
        <end position="298"/>
    </location>
</feature>
<keyword evidence="2" id="KW-0472">Membrane</keyword>
<protein>
    <submittedName>
        <fullName evidence="4">Uncharacterized protein</fullName>
    </submittedName>
</protein>
<evidence type="ECO:0000256" key="3">
    <source>
        <dbReference type="SAM" id="SignalP"/>
    </source>
</evidence>
<evidence type="ECO:0000313" key="5">
    <source>
        <dbReference type="Proteomes" id="UP001302812"/>
    </source>
</evidence>
<dbReference type="AlphaFoldDB" id="A0AAN6QEQ7"/>
<dbReference type="RefSeq" id="XP_064665004.1">
    <property type="nucleotide sequence ID" value="XM_064819346.1"/>
</dbReference>
<feature type="transmembrane region" description="Helical" evidence="2">
    <location>
        <begin position="181"/>
        <end position="205"/>
    </location>
</feature>
<keyword evidence="2" id="KW-1133">Transmembrane helix</keyword>
<feature type="signal peptide" evidence="3">
    <location>
        <begin position="1"/>
        <end position="30"/>
    </location>
</feature>
<comment type="caution">
    <text evidence="4">The sequence shown here is derived from an EMBL/GenBank/DDBJ whole genome shotgun (WGS) entry which is preliminary data.</text>
</comment>
<keyword evidence="2" id="KW-0812">Transmembrane</keyword>
<reference evidence="4" key="1">
    <citation type="journal article" date="2023" name="Mol. Phylogenet. Evol.">
        <title>Genome-scale phylogeny and comparative genomics of the fungal order Sordariales.</title>
        <authorList>
            <person name="Hensen N."/>
            <person name="Bonometti L."/>
            <person name="Westerberg I."/>
            <person name="Brannstrom I.O."/>
            <person name="Guillou S."/>
            <person name="Cros-Aarteil S."/>
            <person name="Calhoun S."/>
            <person name="Haridas S."/>
            <person name="Kuo A."/>
            <person name="Mondo S."/>
            <person name="Pangilinan J."/>
            <person name="Riley R."/>
            <person name="LaButti K."/>
            <person name="Andreopoulos B."/>
            <person name="Lipzen A."/>
            <person name="Chen C."/>
            <person name="Yan M."/>
            <person name="Daum C."/>
            <person name="Ng V."/>
            <person name="Clum A."/>
            <person name="Steindorff A."/>
            <person name="Ohm R.A."/>
            <person name="Martin F."/>
            <person name="Silar P."/>
            <person name="Natvig D.O."/>
            <person name="Lalanne C."/>
            <person name="Gautier V."/>
            <person name="Ament-Velasquez S.L."/>
            <person name="Kruys A."/>
            <person name="Hutchinson M.I."/>
            <person name="Powell A.J."/>
            <person name="Barry K."/>
            <person name="Miller A.N."/>
            <person name="Grigoriev I.V."/>
            <person name="Debuchy R."/>
            <person name="Gladieux P."/>
            <person name="Hiltunen Thoren M."/>
            <person name="Johannesson H."/>
        </authorList>
    </citation>
    <scope>NUCLEOTIDE SEQUENCE</scope>
    <source>
        <strain evidence="4">CBS 508.74</strain>
    </source>
</reference>
<evidence type="ECO:0000256" key="2">
    <source>
        <dbReference type="SAM" id="Phobius"/>
    </source>
</evidence>
<feature type="chain" id="PRO_5042815135" evidence="3">
    <location>
        <begin position="31"/>
        <end position="431"/>
    </location>
</feature>
<feature type="compositionally biased region" description="Basic residues" evidence="1">
    <location>
        <begin position="241"/>
        <end position="251"/>
    </location>
</feature>
<keyword evidence="3" id="KW-0732">Signal</keyword>
<reference evidence="4" key="2">
    <citation type="submission" date="2023-05" db="EMBL/GenBank/DDBJ databases">
        <authorList>
            <consortium name="Lawrence Berkeley National Laboratory"/>
            <person name="Steindorff A."/>
            <person name="Hensen N."/>
            <person name="Bonometti L."/>
            <person name="Westerberg I."/>
            <person name="Brannstrom I.O."/>
            <person name="Guillou S."/>
            <person name="Cros-Aarteil S."/>
            <person name="Calhoun S."/>
            <person name="Haridas S."/>
            <person name="Kuo A."/>
            <person name="Mondo S."/>
            <person name="Pangilinan J."/>
            <person name="Riley R."/>
            <person name="Labutti K."/>
            <person name="Andreopoulos B."/>
            <person name="Lipzen A."/>
            <person name="Chen C."/>
            <person name="Yanf M."/>
            <person name="Daum C."/>
            <person name="Ng V."/>
            <person name="Clum A."/>
            <person name="Ohm R."/>
            <person name="Martin F."/>
            <person name="Silar P."/>
            <person name="Natvig D."/>
            <person name="Lalanne C."/>
            <person name="Gautier V."/>
            <person name="Ament-Velasquez S.L."/>
            <person name="Kruys A."/>
            <person name="Hutchinson M.I."/>
            <person name="Powell A.J."/>
            <person name="Barry K."/>
            <person name="Miller A.N."/>
            <person name="Grigoriev I.V."/>
            <person name="Debuchy R."/>
            <person name="Gladieux P."/>
            <person name="Thoren M.H."/>
            <person name="Johannesson H."/>
        </authorList>
    </citation>
    <scope>NUCLEOTIDE SEQUENCE</scope>
    <source>
        <strain evidence="4">CBS 508.74</strain>
    </source>
</reference>
<evidence type="ECO:0000256" key="1">
    <source>
        <dbReference type="SAM" id="MobiDB-lite"/>
    </source>
</evidence>
<feature type="region of interest" description="Disordered" evidence="1">
    <location>
        <begin position="338"/>
        <end position="368"/>
    </location>
</feature>
<feature type="compositionally biased region" description="Basic and acidic residues" evidence="1">
    <location>
        <begin position="214"/>
        <end position="236"/>
    </location>
</feature>
<dbReference type="Proteomes" id="UP001302812">
    <property type="component" value="Unassembled WGS sequence"/>
</dbReference>
<organism evidence="4 5">
    <name type="scientific">Canariomyces notabilis</name>
    <dbReference type="NCBI Taxonomy" id="2074819"/>
    <lineage>
        <taxon>Eukaryota</taxon>
        <taxon>Fungi</taxon>
        <taxon>Dikarya</taxon>
        <taxon>Ascomycota</taxon>
        <taxon>Pezizomycotina</taxon>
        <taxon>Sordariomycetes</taxon>
        <taxon>Sordariomycetidae</taxon>
        <taxon>Sordariales</taxon>
        <taxon>Chaetomiaceae</taxon>
        <taxon>Canariomyces</taxon>
    </lineage>
</organism>
<keyword evidence="5" id="KW-1185">Reference proteome</keyword>